<dbReference type="GO" id="GO:0005546">
    <property type="term" value="F:phosphatidylinositol-4,5-bisphosphate binding"/>
    <property type="evidence" value="ECO:0007669"/>
    <property type="project" value="TreeGrafter"/>
</dbReference>
<protein>
    <recommendedName>
        <fullName evidence="6">Exocyst complex component Sec3 PIP2-binding N-terminal domain-containing protein</fullName>
    </recommendedName>
</protein>
<evidence type="ECO:0000313" key="7">
    <source>
        <dbReference type="EMBL" id="EGV60022.1"/>
    </source>
</evidence>
<feature type="domain" description="Exocyst complex component Sec3 PIP2-binding N-terminal" evidence="6">
    <location>
        <begin position="63"/>
        <end position="149"/>
    </location>
</feature>
<sequence length="1261" mass="144272">MMGAGTPASTISTKIKEDCYNKFIKDNGQTVRESTYQAHLSVKEYSQYSANPPPANVPDSQLGSVKERILVLCTKYSGRVLLQKGKLNESKNQYQIGRTWDLEELKAITKAGADGLILSLNKDYYWKYEEGPDRIERFVKFLTRSYGMYMGKYPVLNGWSIEEFDLPLTAVKKPFGVNASTQEVSYPQPDAQLMKSKSLKRKNLPNPVLPSLPQPRQTSQSSFQQTGQSNVSVEDLYKDIDFTANGKLPMKPMKVITRSADISQTSLPESTGTSREYLNQTSDSHYPQSSMNHPYQSVAPARSETEFTNDSQSFIFGPEDIAEELPKQRTSQRANSSAQSQQSGSRKVSEQFETNAALHMQLEERLRQPNGIFDSSQDYGIEESNFTDEEELGKPINAVILEEESLKDVSQSSNIDSRDMGAIDSSIQEIEDFMDSQLNFGSRNKSISKSIMSLRAPATQNNVIVIDSSEADVSDDRSFLATENDTSNTHDYTEFETETDAEADLNVSKKTGTLQQDRDPEIEEILDELQWEIEDDCNTLIKKLTGELNKLKYNNVKELVNLDFSGDSKKEDLKTSLDEIENINHIFRKMEINFKILAPEISTIENNSQGLQVKSVNKKSLFKDLKSILDKVSMSARDLSAIENFKEFDRINMLQTVESQILNLYNALETIRQDQTRDIDDSDRLDSMNALKQYLSNYGSVSNRFIKHFLDFFKKQFSFRMDQLNSLDRIYPKSLYVELNSLTIYSTFTFFTKEISPGDFNDLKLFVTSRLADFLEKLLKMRIKTIKFSDSHAKFDTANASVSSRLESSELGSLKKSRTLRLASRRDKLIGKLGFSEEDHLPKVSAPSSPKVETPASEANYSNSLVTSTGIEDTKTIVDIVSDAKEISIILTNFIGQVFHYESNIFNLNDFMKFNPLEKRVENLDKAPIEVQNNYTNDLVSVLNSIFGNYNNLFTKKIVPIEYNIPVILLYLESLSNESQKENLDYFVFNFLKKVLDKYRHSWTKFVKGHIDMVNKSSVSSKSGILPCIKNVNQFFHLTESALDHRSRVYGDLDDSDTKTILAQSYKEITEACIHLFVKDDPLLKNTEFDEKERNHRNVSIMQNIFSLSEQLVLFNNERTNKVKSKLDTVFKKVQETYFSKLLNQNIGKIVEFVNNFEALTDNNVKAKKYNKKTVKTILSGYTTKDLGNRAGEIRRKLEKHFISGNNMFEKDLLDRLWSDMEKQFIMYFFRLDNILSRNYSDIEYHISKQEIHSIFRSLNS</sequence>
<evidence type="ECO:0000313" key="8">
    <source>
        <dbReference type="Proteomes" id="UP000000707"/>
    </source>
</evidence>
<dbReference type="Pfam" id="PF09763">
    <property type="entry name" value="Sec3_CC"/>
    <property type="match status" value="1"/>
</dbReference>
<keyword evidence="2" id="KW-0813">Transport</keyword>
<comment type="similarity">
    <text evidence="1">Belongs to the SEC3 family.</text>
</comment>
<proteinExistence type="inferred from homology"/>
<dbReference type="GO" id="GO:0006893">
    <property type="term" value="P:Golgi to plasma membrane transport"/>
    <property type="evidence" value="ECO:0007669"/>
    <property type="project" value="TreeGrafter"/>
</dbReference>
<dbReference type="GO" id="GO:0006887">
    <property type="term" value="P:exocytosis"/>
    <property type="evidence" value="ECO:0007669"/>
    <property type="project" value="UniProtKB-KW"/>
</dbReference>
<feature type="compositionally biased region" description="Polar residues" evidence="5">
    <location>
        <begin position="260"/>
        <end position="295"/>
    </location>
</feature>
<dbReference type="GO" id="GO:0000145">
    <property type="term" value="C:exocyst"/>
    <property type="evidence" value="ECO:0007669"/>
    <property type="project" value="InterPro"/>
</dbReference>
<name>G3BFC3_CANTC</name>
<evidence type="ECO:0000256" key="2">
    <source>
        <dbReference type="ARBA" id="ARBA00022448"/>
    </source>
</evidence>
<evidence type="ECO:0000259" key="6">
    <source>
        <dbReference type="SMART" id="SM01313"/>
    </source>
</evidence>
<gene>
    <name evidence="7" type="ORF">CANTEDRAFT_131909</name>
</gene>
<dbReference type="Pfam" id="PF20654">
    <property type="entry name" value="Sec3_C-term"/>
    <property type="match status" value="1"/>
</dbReference>
<dbReference type="HOGENOM" id="CLU_002075_1_0_1"/>
<evidence type="ECO:0000256" key="5">
    <source>
        <dbReference type="SAM" id="MobiDB-lite"/>
    </source>
</evidence>
<dbReference type="SMART" id="SM01313">
    <property type="entry name" value="Sec3-PIP2_bind"/>
    <property type="match status" value="1"/>
</dbReference>
<dbReference type="OrthoDB" id="27109at2759"/>
<evidence type="ECO:0000256" key="3">
    <source>
        <dbReference type="ARBA" id="ARBA00022483"/>
    </source>
</evidence>
<feature type="region of interest" description="Disordered" evidence="5">
    <location>
        <begin position="259"/>
        <end position="307"/>
    </location>
</feature>
<dbReference type="InterPro" id="IPR028258">
    <property type="entry name" value="Sec3-PIP2_bind"/>
</dbReference>
<keyword evidence="3" id="KW-0268">Exocytosis</keyword>
<dbReference type="InterPro" id="IPR048628">
    <property type="entry name" value="Sec3_C"/>
</dbReference>
<feature type="region of interest" description="Disordered" evidence="5">
    <location>
        <begin position="326"/>
        <end position="350"/>
    </location>
</feature>
<keyword evidence="8" id="KW-1185">Reference proteome</keyword>
<feature type="compositionally biased region" description="Low complexity" evidence="5">
    <location>
        <begin position="217"/>
        <end position="229"/>
    </location>
</feature>
<dbReference type="Gene3D" id="2.30.29.90">
    <property type="match status" value="1"/>
</dbReference>
<keyword evidence="4" id="KW-0175">Coiled coil</keyword>
<dbReference type="Pfam" id="PF15277">
    <property type="entry name" value="Sec3-PIP2_bind"/>
    <property type="match status" value="1"/>
</dbReference>
<accession>G3BFC3</accession>
<evidence type="ECO:0000256" key="4">
    <source>
        <dbReference type="ARBA" id="ARBA00023054"/>
    </source>
</evidence>
<dbReference type="EMBL" id="GL996528">
    <property type="protein sequence ID" value="EGV60022.1"/>
    <property type="molecule type" value="Genomic_DNA"/>
</dbReference>
<evidence type="ECO:0000256" key="1">
    <source>
        <dbReference type="ARBA" id="ARBA00006518"/>
    </source>
</evidence>
<dbReference type="PANTHER" id="PTHR16092:SF14">
    <property type="entry name" value="EXOCYST COMPLEX COMPONENT 1 ISOFORM X1"/>
    <property type="match status" value="1"/>
</dbReference>
<reference evidence="7 8" key="1">
    <citation type="journal article" date="2011" name="Proc. Natl. Acad. Sci. U.S.A.">
        <title>Comparative genomics of xylose-fermenting fungi for enhanced biofuel production.</title>
        <authorList>
            <person name="Wohlbach D.J."/>
            <person name="Kuo A."/>
            <person name="Sato T.K."/>
            <person name="Potts K.M."/>
            <person name="Salamov A.A."/>
            <person name="LaButti K.M."/>
            <person name="Sun H."/>
            <person name="Clum A."/>
            <person name="Pangilinan J.L."/>
            <person name="Lindquist E.A."/>
            <person name="Lucas S."/>
            <person name="Lapidus A."/>
            <person name="Jin M."/>
            <person name="Gunawan C."/>
            <person name="Balan V."/>
            <person name="Dale B.E."/>
            <person name="Jeffries T.W."/>
            <person name="Zinkel R."/>
            <person name="Barry K.W."/>
            <person name="Grigoriev I.V."/>
            <person name="Gasch A.P."/>
        </authorList>
    </citation>
    <scope>NUCLEOTIDE SEQUENCE [LARGE SCALE GENOMIC DNA]</scope>
    <source>
        <strain evidence="8">ATCC 10573 / BCRC 21748 / CBS 615 / JCM 9827 / NBRC 10315 / NRRL Y-1498 / VKM Y-70</strain>
    </source>
</reference>
<dbReference type="eggNOG" id="ENOG502QSCI">
    <property type="taxonomic scope" value="Eukaryota"/>
</dbReference>
<dbReference type="AlphaFoldDB" id="G3BFC3"/>
<feature type="compositionally biased region" description="Low complexity" evidence="5">
    <location>
        <begin position="328"/>
        <end position="346"/>
    </location>
</feature>
<dbReference type="GO" id="GO:0005886">
    <property type="term" value="C:plasma membrane"/>
    <property type="evidence" value="ECO:0007669"/>
    <property type="project" value="TreeGrafter"/>
</dbReference>
<dbReference type="Proteomes" id="UP000000707">
    <property type="component" value="Unassembled WGS sequence"/>
</dbReference>
<dbReference type="STRING" id="590646.G3BFC3"/>
<feature type="region of interest" description="Disordered" evidence="5">
    <location>
        <begin position="197"/>
        <end position="230"/>
    </location>
</feature>
<dbReference type="PANTHER" id="PTHR16092">
    <property type="entry name" value="SEC3/SYNTAXIN-RELATED"/>
    <property type="match status" value="1"/>
</dbReference>
<organism evidence="8">
    <name type="scientific">Candida tenuis (strain ATCC 10573 / BCRC 21748 / CBS 615 / JCM 9827 / NBRC 10315 / NRRL Y-1498 / VKM Y-70)</name>
    <name type="common">Yeast</name>
    <name type="synonym">Yamadazyma tenuis</name>
    <dbReference type="NCBI Taxonomy" id="590646"/>
    <lineage>
        <taxon>Eukaryota</taxon>
        <taxon>Fungi</taxon>
        <taxon>Dikarya</taxon>
        <taxon>Ascomycota</taxon>
        <taxon>Saccharomycotina</taxon>
        <taxon>Pichiomycetes</taxon>
        <taxon>Debaryomycetaceae</taxon>
        <taxon>Yamadazyma</taxon>
    </lineage>
</organism>
<dbReference type="InterPro" id="IPR019160">
    <property type="entry name" value="Sec3_CC"/>
</dbReference>